<keyword evidence="7" id="KW-1185">Reference proteome</keyword>
<evidence type="ECO:0000256" key="3">
    <source>
        <dbReference type="ARBA" id="ARBA00022781"/>
    </source>
</evidence>
<organism evidence="6 7">
    <name type="scientific">Blepharisma stoltei</name>
    <dbReference type="NCBI Taxonomy" id="1481888"/>
    <lineage>
        <taxon>Eukaryota</taxon>
        <taxon>Sar</taxon>
        <taxon>Alveolata</taxon>
        <taxon>Ciliophora</taxon>
        <taxon>Postciliodesmatophora</taxon>
        <taxon>Heterotrichea</taxon>
        <taxon>Heterotrichida</taxon>
        <taxon>Blepharismidae</taxon>
        <taxon>Blepharisma</taxon>
    </lineage>
</organism>
<proteinExistence type="inferred from homology"/>
<dbReference type="InterPro" id="IPR036906">
    <property type="entry name" value="ATPase_V1_fsu_sf"/>
</dbReference>
<dbReference type="GO" id="GO:0033180">
    <property type="term" value="C:proton-transporting V-type ATPase, V1 domain"/>
    <property type="evidence" value="ECO:0007669"/>
    <property type="project" value="InterPro"/>
</dbReference>
<dbReference type="AlphaFoldDB" id="A0AAU9JHV7"/>
<reference evidence="6" key="1">
    <citation type="submission" date="2021-09" db="EMBL/GenBank/DDBJ databases">
        <authorList>
            <consortium name="AG Swart"/>
            <person name="Singh M."/>
            <person name="Singh A."/>
            <person name="Seah K."/>
            <person name="Emmerich C."/>
        </authorList>
    </citation>
    <scope>NUCLEOTIDE SEQUENCE</scope>
    <source>
        <strain evidence="6">ATCC30299</strain>
    </source>
</reference>
<dbReference type="NCBIfam" id="TIGR01101">
    <property type="entry name" value="V_ATP_synt_F"/>
    <property type="match status" value="1"/>
</dbReference>
<comment type="function">
    <text evidence="5">Subunit of the V1 complex of vacuolar(H+)-ATPase (V-ATPase), a multisubunit enzyme composed of a peripheral complex (V1) that hydrolyzes ATP and a membrane integral complex (V0) that translocates protons. V-ATPase is responsible for acidifying and maintaining the pH of intracellular compartments.</text>
</comment>
<comment type="similarity">
    <text evidence="1 5">Belongs to the V-ATPase F subunit family.</text>
</comment>
<dbReference type="PANTHER" id="PTHR13861">
    <property type="entry name" value="VACUOLAR ATP SYNTHASE SUBUNIT F"/>
    <property type="match status" value="1"/>
</dbReference>
<dbReference type="Proteomes" id="UP001162131">
    <property type="component" value="Unassembled WGS sequence"/>
</dbReference>
<dbReference type="SUPFAM" id="SSF159468">
    <property type="entry name" value="AtpF-like"/>
    <property type="match status" value="1"/>
</dbReference>
<evidence type="ECO:0000256" key="2">
    <source>
        <dbReference type="ARBA" id="ARBA00022448"/>
    </source>
</evidence>
<dbReference type="FunFam" id="3.40.50.10580:FF:000004">
    <property type="entry name" value="V-type proton ATPase subunit F"/>
    <property type="match status" value="1"/>
</dbReference>
<evidence type="ECO:0000256" key="5">
    <source>
        <dbReference type="PIRNR" id="PIRNR015945"/>
    </source>
</evidence>
<gene>
    <name evidence="6" type="ORF">BSTOLATCC_MIC34740</name>
</gene>
<keyword evidence="3 5" id="KW-0375">Hydrogen ion transport</keyword>
<dbReference type="Gene3D" id="3.40.50.10580">
    <property type="entry name" value="ATPase, V1 complex, subunit F"/>
    <property type="match status" value="1"/>
</dbReference>
<dbReference type="InterPro" id="IPR005772">
    <property type="entry name" value="ATPase_V1-cplx_fsu_euk"/>
</dbReference>
<dbReference type="GO" id="GO:0046961">
    <property type="term" value="F:proton-transporting ATPase activity, rotational mechanism"/>
    <property type="evidence" value="ECO:0007669"/>
    <property type="project" value="InterPro"/>
</dbReference>
<evidence type="ECO:0000256" key="1">
    <source>
        <dbReference type="ARBA" id="ARBA00010148"/>
    </source>
</evidence>
<keyword evidence="2 5" id="KW-0813">Transport</keyword>
<evidence type="ECO:0000313" key="6">
    <source>
        <dbReference type="EMBL" id="CAG9323700.1"/>
    </source>
</evidence>
<protein>
    <recommendedName>
        <fullName evidence="5">V-type proton ATPase subunit F</fullName>
    </recommendedName>
</protein>
<comment type="caution">
    <text evidence="6">The sequence shown here is derived from an EMBL/GenBank/DDBJ whole genome shotgun (WGS) entry which is preliminary data.</text>
</comment>
<dbReference type="EMBL" id="CAJZBQ010000035">
    <property type="protein sequence ID" value="CAG9323700.1"/>
    <property type="molecule type" value="Genomic_DNA"/>
</dbReference>
<evidence type="ECO:0000313" key="7">
    <source>
        <dbReference type="Proteomes" id="UP001162131"/>
    </source>
</evidence>
<name>A0AAU9JHV7_9CILI</name>
<dbReference type="PANTHER" id="PTHR13861:SF2">
    <property type="entry name" value="V-TYPE PROTON ATPASE SUBUNIT F"/>
    <property type="match status" value="1"/>
</dbReference>
<sequence>MATRAKILKQSENKNLIAVIGDEDTVTGFLLTGIGERNHRGETNFFIVDDATPQSAIEEAFQRFLSRQDIAIILVTQKIADREIKHLISSHDDMLPAILEIPSKDCPYDPEKDSIMQRAARQLYGADRAETELKAPSAKKVA</sequence>
<comment type="subunit">
    <text evidence="5">V-ATPase is a heteromultimeric enzyme made up of two complexes: the ATP-hydrolytic V1 complex and the proton translocation V0 complex.</text>
</comment>
<keyword evidence="4 5" id="KW-0406">Ion transport</keyword>
<accession>A0AAU9JHV7</accession>
<evidence type="ECO:0000256" key="4">
    <source>
        <dbReference type="ARBA" id="ARBA00023065"/>
    </source>
</evidence>
<dbReference type="PIRSF" id="PIRSF015945">
    <property type="entry name" value="ATPase_V1_F_euk"/>
    <property type="match status" value="1"/>
</dbReference>
<dbReference type="InterPro" id="IPR008218">
    <property type="entry name" value="ATPase_V1-cplx_f_g_su"/>
</dbReference>
<dbReference type="Pfam" id="PF01990">
    <property type="entry name" value="ATP-synt_F"/>
    <property type="match status" value="1"/>
</dbReference>